<dbReference type="InterPro" id="IPR003029">
    <property type="entry name" value="S1_domain"/>
</dbReference>
<dbReference type="SMART" id="SM00316">
    <property type="entry name" value="S1"/>
    <property type="match status" value="1"/>
</dbReference>
<dbReference type="SUPFAM" id="SSF52540">
    <property type="entry name" value="P-loop containing nucleoside triphosphate hydrolases"/>
    <property type="match status" value="1"/>
</dbReference>
<name>A0AB35L2M9_ECTOL</name>
<accession>A0AB35L2M9</accession>
<gene>
    <name evidence="2" type="ORF">N7671_19350</name>
</gene>
<evidence type="ECO:0000313" key="2">
    <source>
        <dbReference type="EMBL" id="MDH0569304.1"/>
    </source>
</evidence>
<dbReference type="InterPro" id="IPR027417">
    <property type="entry name" value="P-loop_NTPase"/>
</dbReference>
<proteinExistence type="predicted"/>
<dbReference type="EMBL" id="JAOEET010000072">
    <property type="protein sequence ID" value="MDH0569304.1"/>
    <property type="molecule type" value="Genomic_DNA"/>
</dbReference>
<dbReference type="Proteomes" id="UP001159292">
    <property type="component" value="Unassembled WGS sequence"/>
</dbReference>
<dbReference type="RefSeq" id="WP_257598599.1">
    <property type="nucleotide sequence ID" value="NZ_JANKBU010000075.1"/>
</dbReference>
<evidence type="ECO:0000259" key="1">
    <source>
        <dbReference type="PROSITE" id="PS50126"/>
    </source>
</evidence>
<dbReference type="InterPro" id="IPR012340">
    <property type="entry name" value="NA-bd_OB-fold"/>
</dbReference>
<dbReference type="Gene3D" id="2.40.50.140">
    <property type="entry name" value="Nucleic acid-binding proteins"/>
    <property type="match status" value="1"/>
</dbReference>
<dbReference type="AlphaFoldDB" id="A0AB35L2M9"/>
<comment type="caution">
    <text evidence="2">The sequence shown here is derived from an EMBL/GenBank/DDBJ whole genome shotgun (WGS) entry which is preliminary data.</text>
</comment>
<sequence length="886" mass="100900">MKFKAPAVEELKNESDVEQKLMYPLLTAELPYGLGFAGASVLTKHNIRALSINKGRSTKSYFPDYLITQQDYPLIVVEAKTPGEDLVEAYREARLYSQEINALFPAGINPCVKVIATDGMIFLAGNSDELEPCIELKLEDLIPASELFAKFVEGFSVKAVSHLCEKYDALLKPSYLKKPRRIIGGKALQNEEVGHNSFGANIAAELGHIFNPSSIEDRIFIVRNGYIPSKRRERYIDPIDKIMRAAKPPSEADAKLIEDTANPSELVKVIARGKVLEHKVILIVGGVGAGKTTFIDYLREVALPRDVAESSLWIRINMNESPISGDEIYNWLRAEIVSGCKRELPDIDFDDLDVVQKVYSVELARFNKVQGRLLKGTPEYNLRLVEELDKLEADRHNTAVAFTRFCGTERGKLPIIVLDNCDKRTLNEQLLMFQAAQWLQREFKALVILPLREETYDNHRERPPLDTALKDMVFRIEPPMFQQVLVKRVQLALREIGAGQSGSLRYDLPNGYTVEYSKTDTSLYLMSILKSIFDHDKYVRRIIVGLSARNIRRAMEIFLEFCTSGHIKEDQIFKIRRSEGKYTLPLYQVSRVLLRMNRRFYDGDASYIKNIFSTTQFDARTNYFCRYLILRWLKSRFHQFGPSPVKGYFKVRDVKDAIMVYGFEDSIVTRDIEHLLAGHCLLSEDFRIDQITDDDLIRIAPAGFVHLDLLSNITYLAALAEDTLFSDESLTRAIAGRISDLEKHYDVNTTYENARDLVGYLERERERQAQLSGTFLSQSEFLELSDLSDMKNALESHILKNTPKDWLAAETEYPVGSEHPGVIKNVDLRYGVFVLIGKLTGLVHVSKFSDFRRESERFRSGARIAVVIESVDVVRKKIALALPPET</sequence>
<dbReference type="GO" id="GO:0003676">
    <property type="term" value="F:nucleic acid binding"/>
    <property type="evidence" value="ECO:0007669"/>
    <property type="project" value="InterPro"/>
</dbReference>
<feature type="domain" description="S1 motif" evidence="1">
    <location>
        <begin position="816"/>
        <end position="883"/>
    </location>
</feature>
<organism evidence="2 3">
    <name type="scientific">Ectopseudomonas oleovorans</name>
    <name type="common">Pseudomonas oleovorans</name>
    <dbReference type="NCBI Taxonomy" id="301"/>
    <lineage>
        <taxon>Bacteria</taxon>
        <taxon>Pseudomonadati</taxon>
        <taxon>Pseudomonadota</taxon>
        <taxon>Gammaproteobacteria</taxon>
        <taxon>Pseudomonadales</taxon>
        <taxon>Pseudomonadaceae</taxon>
        <taxon>Ectopseudomonas</taxon>
    </lineage>
</organism>
<reference evidence="2" key="1">
    <citation type="submission" date="2022-09" db="EMBL/GenBank/DDBJ databases">
        <title>Intensive care unit water sources are persistently colonized with multi-drug resistant bacteria and are the site of extensive horizontal gene transfer of antibiotic resistance genes.</title>
        <authorList>
            <person name="Diorio-Toth L."/>
        </authorList>
    </citation>
    <scope>NUCLEOTIDE SEQUENCE</scope>
    <source>
        <strain evidence="2">GD04000</strain>
    </source>
</reference>
<protein>
    <submittedName>
        <fullName evidence="2">S1 RNA-binding domain-containing protein</fullName>
    </submittedName>
</protein>
<dbReference type="SUPFAM" id="SSF50249">
    <property type="entry name" value="Nucleic acid-binding proteins"/>
    <property type="match status" value="1"/>
</dbReference>
<dbReference type="PROSITE" id="PS50126">
    <property type="entry name" value="S1"/>
    <property type="match status" value="1"/>
</dbReference>
<dbReference type="Pfam" id="PF00575">
    <property type="entry name" value="S1"/>
    <property type="match status" value="1"/>
</dbReference>
<evidence type="ECO:0000313" key="3">
    <source>
        <dbReference type="Proteomes" id="UP001159292"/>
    </source>
</evidence>